<dbReference type="Proteomes" id="UP001209540">
    <property type="component" value="Unassembled WGS sequence"/>
</dbReference>
<accession>A0AAD5PDS9</accession>
<proteinExistence type="predicted"/>
<gene>
    <name evidence="2" type="ORF">BDA99DRAFT_538030</name>
</gene>
<reference evidence="2" key="1">
    <citation type="journal article" date="2022" name="IScience">
        <title>Evolution of zygomycete secretomes and the origins of terrestrial fungal ecologies.</title>
        <authorList>
            <person name="Chang Y."/>
            <person name="Wang Y."/>
            <person name="Mondo S."/>
            <person name="Ahrendt S."/>
            <person name="Andreopoulos W."/>
            <person name="Barry K."/>
            <person name="Beard J."/>
            <person name="Benny G.L."/>
            <person name="Blankenship S."/>
            <person name="Bonito G."/>
            <person name="Cuomo C."/>
            <person name="Desiro A."/>
            <person name="Gervers K.A."/>
            <person name="Hundley H."/>
            <person name="Kuo A."/>
            <person name="LaButti K."/>
            <person name="Lang B.F."/>
            <person name="Lipzen A."/>
            <person name="O'Donnell K."/>
            <person name="Pangilinan J."/>
            <person name="Reynolds N."/>
            <person name="Sandor L."/>
            <person name="Smith M.E."/>
            <person name="Tsang A."/>
            <person name="Grigoriev I.V."/>
            <person name="Stajich J.E."/>
            <person name="Spatafora J.W."/>
        </authorList>
    </citation>
    <scope>NUCLEOTIDE SEQUENCE</scope>
    <source>
        <strain evidence="2">RSA 2281</strain>
    </source>
</reference>
<reference evidence="2" key="2">
    <citation type="submission" date="2023-02" db="EMBL/GenBank/DDBJ databases">
        <authorList>
            <consortium name="DOE Joint Genome Institute"/>
            <person name="Mondo S.J."/>
            <person name="Chang Y."/>
            <person name="Wang Y."/>
            <person name="Ahrendt S."/>
            <person name="Andreopoulos W."/>
            <person name="Barry K."/>
            <person name="Beard J."/>
            <person name="Benny G.L."/>
            <person name="Blankenship S."/>
            <person name="Bonito G."/>
            <person name="Cuomo C."/>
            <person name="Desiro A."/>
            <person name="Gervers K.A."/>
            <person name="Hundley H."/>
            <person name="Kuo A."/>
            <person name="LaButti K."/>
            <person name="Lang B.F."/>
            <person name="Lipzen A."/>
            <person name="O'Donnell K."/>
            <person name="Pangilinan J."/>
            <person name="Reynolds N."/>
            <person name="Sandor L."/>
            <person name="Smith M.W."/>
            <person name="Tsang A."/>
            <person name="Grigoriev I.V."/>
            <person name="Stajich J.E."/>
            <person name="Spatafora J.W."/>
        </authorList>
    </citation>
    <scope>NUCLEOTIDE SEQUENCE</scope>
    <source>
        <strain evidence="2">RSA 2281</strain>
    </source>
</reference>
<evidence type="ECO:0000259" key="1">
    <source>
        <dbReference type="Pfam" id="PF06985"/>
    </source>
</evidence>
<dbReference type="Pfam" id="PF06985">
    <property type="entry name" value="HET"/>
    <property type="match status" value="1"/>
</dbReference>
<keyword evidence="3" id="KW-1185">Reference proteome</keyword>
<evidence type="ECO:0000313" key="3">
    <source>
        <dbReference type="Proteomes" id="UP001209540"/>
    </source>
</evidence>
<sequence>MKAILLNGQIYPNRTGQRSNPTNIRNIGNMNYVTYCRNQTTIDIVDTTQYHLNVTAGKYRPTFLIRVSDRKRVPGKEAKDGYCALSYIQTQSGKIVEKENGEFECIDDGHHRIIEGYDMDGGEGDFILLASTEEQEYIPVMVFGSLKTQHETRTMSYDELLQQICKDFKIEYLWYDKICIDPSDNEIKQREIKQIHRIYSNACYTVAIVPEVHVHDPREYTVPGIRKYTPKTDGSTWSDVYFKSRWWKRS</sequence>
<organism evidence="2 3">
    <name type="scientific">Phascolomyces articulosus</name>
    <dbReference type="NCBI Taxonomy" id="60185"/>
    <lineage>
        <taxon>Eukaryota</taxon>
        <taxon>Fungi</taxon>
        <taxon>Fungi incertae sedis</taxon>
        <taxon>Mucoromycota</taxon>
        <taxon>Mucoromycotina</taxon>
        <taxon>Mucoromycetes</taxon>
        <taxon>Mucorales</taxon>
        <taxon>Lichtheimiaceae</taxon>
        <taxon>Phascolomyces</taxon>
    </lineage>
</organism>
<dbReference type="InterPro" id="IPR010730">
    <property type="entry name" value="HET"/>
</dbReference>
<name>A0AAD5PDS9_9FUNG</name>
<protein>
    <recommendedName>
        <fullName evidence="1">Heterokaryon incompatibility domain-containing protein</fullName>
    </recommendedName>
</protein>
<feature type="domain" description="Heterokaryon incompatibility" evidence="1">
    <location>
        <begin position="155"/>
        <end position="213"/>
    </location>
</feature>
<evidence type="ECO:0000313" key="2">
    <source>
        <dbReference type="EMBL" id="KAI9261642.1"/>
    </source>
</evidence>
<comment type="caution">
    <text evidence="2">The sequence shown here is derived from an EMBL/GenBank/DDBJ whole genome shotgun (WGS) entry which is preliminary data.</text>
</comment>
<dbReference type="AlphaFoldDB" id="A0AAD5PDS9"/>
<dbReference type="EMBL" id="JAIXMP010000015">
    <property type="protein sequence ID" value="KAI9261642.1"/>
    <property type="molecule type" value="Genomic_DNA"/>
</dbReference>